<evidence type="ECO:0000313" key="2">
    <source>
        <dbReference type="Proteomes" id="UP001060085"/>
    </source>
</evidence>
<organism evidence="1 2">
    <name type="scientific">Catharanthus roseus</name>
    <name type="common">Madagascar periwinkle</name>
    <name type="synonym">Vinca rosea</name>
    <dbReference type="NCBI Taxonomy" id="4058"/>
    <lineage>
        <taxon>Eukaryota</taxon>
        <taxon>Viridiplantae</taxon>
        <taxon>Streptophyta</taxon>
        <taxon>Embryophyta</taxon>
        <taxon>Tracheophyta</taxon>
        <taxon>Spermatophyta</taxon>
        <taxon>Magnoliopsida</taxon>
        <taxon>eudicotyledons</taxon>
        <taxon>Gunneridae</taxon>
        <taxon>Pentapetalae</taxon>
        <taxon>asterids</taxon>
        <taxon>lamiids</taxon>
        <taxon>Gentianales</taxon>
        <taxon>Apocynaceae</taxon>
        <taxon>Rauvolfioideae</taxon>
        <taxon>Vinceae</taxon>
        <taxon>Catharanthinae</taxon>
        <taxon>Catharanthus</taxon>
    </lineage>
</organism>
<dbReference type="EMBL" id="CM044708">
    <property type="protein sequence ID" value="KAI5649063.1"/>
    <property type="molecule type" value="Genomic_DNA"/>
</dbReference>
<sequence length="273" mass="30267">MEETKLFRLQNREKQSWFDYEQTRISDESVHVSLVLTESDIQTKISDEFSMWFREEMEKLVNTSTPLATLTPFPQLPYSSPTSISTPLASSSRPLEPTPSSVPSFQGVVNYRILILSIAERRDINGTQCMSVPFGMLGKNKPYYDTRIQGLDLMFEAASGSNKGHVYGLESQSLAITTECREGSSSSSSVPSISSTAAHESCIKMERKLCGYMHQAQNKFAGFMNSFASHYGVHLHSVPTLFPNFLPRDDDATSQPPTSLSSSSSPPPSLQTL</sequence>
<keyword evidence="2" id="KW-1185">Reference proteome</keyword>
<comment type="caution">
    <text evidence="1">The sequence shown here is derived from an EMBL/GenBank/DDBJ whole genome shotgun (WGS) entry which is preliminary data.</text>
</comment>
<evidence type="ECO:0000313" key="1">
    <source>
        <dbReference type="EMBL" id="KAI5649063.1"/>
    </source>
</evidence>
<accession>A0ACB9ZNP7</accession>
<dbReference type="Proteomes" id="UP001060085">
    <property type="component" value="Linkage Group LG08"/>
</dbReference>
<protein>
    <submittedName>
        <fullName evidence="1">Uncharacterized protein</fullName>
    </submittedName>
</protein>
<reference evidence="2" key="1">
    <citation type="journal article" date="2023" name="Nat. Plants">
        <title>Single-cell RNA sequencing provides a high-resolution roadmap for understanding the multicellular compartmentation of specialized metabolism.</title>
        <authorList>
            <person name="Sun S."/>
            <person name="Shen X."/>
            <person name="Li Y."/>
            <person name="Li Y."/>
            <person name="Wang S."/>
            <person name="Li R."/>
            <person name="Zhang H."/>
            <person name="Shen G."/>
            <person name="Guo B."/>
            <person name="Wei J."/>
            <person name="Xu J."/>
            <person name="St-Pierre B."/>
            <person name="Chen S."/>
            <person name="Sun C."/>
        </authorList>
    </citation>
    <scope>NUCLEOTIDE SEQUENCE [LARGE SCALE GENOMIC DNA]</scope>
</reference>
<name>A0ACB9ZNP7_CATRO</name>
<proteinExistence type="predicted"/>
<gene>
    <name evidence="1" type="ORF">M9H77_35068</name>
</gene>